<sequence length="960" mass="107950">MFKQTMKERDALAEWSSRDQVQEVLQCFQVFDRQGTGVLSRQSIHKIMRMGDQSFSEDQLEDMLKNVHCDSHGDVKYLDLALFLLGPELEVKEKHLIMEALVEYGIDSGDWSYDLCEDGSNQAKLQQLCRSILETKWSQEEPEALEGTIAGKILQCWKDGKSGKELWKDIAEELEYDEKVKRSSWKEKENMVQEDQDKLKCLEEGMLVKTHDDKELKLHATDMQKQQQGVFNKGRTPQWTLPAGEVAEVTQVHPTGSFRLQRQGGDESFLAAPSIARRLCIAENKHRLNPPEKMLIGKPKEWADELKKKWPVFDDTNLKPITRDHGGQELKEAKIEAPRPDNLKLIFTAQSMDQRPRSPYLGRSPIKYASDLLLLPAVCALVKTIKPVKREAAQELLGKIQRQEIDMGEPGVGGFAWQSLATNGFRAGNMDKAILIASIPGADQALYNDVLFMSLMHDFHFAITWEQHYGNVWLANWLRELLVGVVGGAKPIVITGAKQKDETGKEGLHKGAIGYAQTSEVFLCLALGIDFEVVFVKDLFDAFRPLVSLAKKKDWEQLEKSLKEFEPGYLQECLRHTDAAGKSALFTLIREAARPDGKFKRANEIDPHKIVKKLLDNSADPAQSDFYGWNSLHLAARFSTPKTIEVLVQCQPELLNKKDAKGRSPLYRAIKHQNKVAAEKLKELGATMDGTEQDSLLLARGGGDSLPALVFTYYESSTCFLSMRKAFKATGASVPGGIAYDAVMAKLKAEGEGGADMCRGVTPGRSRSVPPRTTQRSHEDLEKVDYATSLLARVAESFSWPVTQTETLGSLGHPEICGNPCIRFYYGSCKKGMDCQFCHLEHETSKKKLDKMQRLCFESMSEPQILSMLLSHMEMRCRKQNLTERMILVLSCMRRRLKALPKHERVTAEMSAILSKSLKKLTLGRLLDLVKQSRNVCDAFKTELTAVAHHAAGRSIHGPV</sequence>
<accession>A0ABP0QMG6</accession>
<keyword evidence="1" id="KW-0479">Metal-binding</keyword>
<dbReference type="SUPFAM" id="SSF48403">
    <property type="entry name" value="Ankyrin repeat"/>
    <property type="match status" value="1"/>
</dbReference>
<dbReference type="InterPro" id="IPR002110">
    <property type="entry name" value="Ankyrin_rpt"/>
</dbReference>
<dbReference type="InterPro" id="IPR036770">
    <property type="entry name" value="Ankyrin_rpt-contain_sf"/>
</dbReference>
<dbReference type="PROSITE" id="PS50103">
    <property type="entry name" value="ZF_C3H1"/>
    <property type="match status" value="1"/>
</dbReference>
<keyword evidence="6" id="KW-1185">Reference proteome</keyword>
<dbReference type="Proteomes" id="UP001642484">
    <property type="component" value="Unassembled WGS sequence"/>
</dbReference>
<dbReference type="SMART" id="SM00248">
    <property type="entry name" value="ANK"/>
    <property type="match status" value="3"/>
</dbReference>
<name>A0ABP0QMG6_9DINO</name>
<evidence type="ECO:0000259" key="4">
    <source>
        <dbReference type="PROSITE" id="PS50222"/>
    </source>
</evidence>
<feature type="domain" description="EF-hand" evidence="4">
    <location>
        <begin position="19"/>
        <end position="54"/>
    </location>
</feature>
<comment type="caution">
    <text evidence="5">The sequence shown here is derived from an EMBL/GenBank/DDBJ whole genome shotgun (WGS) entry which is preliminary data.</text>
</comment>
<evidence type="ECO:0000313" key="5">
    <source>
        <dbReference type="EMBL" id="CAK9089460.1"/>
    </source>
</evidence>
<dbReference type="InterPro" id="IPR011992">
    <property type="entry name" value="EF-hand-dom_pair"/>
</dbReference>
<feature type="domain" description="C3H1-type" evidence="3">
    <location>
        <begin position="820"/>
        <end position="842"/>
    </location>
</feature>
<protein>
    <submittedName>
        <fullName evidence="5">Uncharacterized protein</fullName>
    </submittedName>
</protein>
<dbReference type="Gene3D" id="1.25.40.20">
    <property type="entry name" value="Ankyrin repeat-containing domain"/>
    <property type="match status" value="1"/>
</dbReference>
<evidence type="ECO:0000256" key="2">
    <source>
        <dbReference type="SAM" id="MobiDB-lite"/>
    </source>
</evidence>
<gene>
    <name evidence="5" type="ORF">CCMP2556_LOCUS43063</name>
</gene>
<dbReference type="Gene3D" id="1.10.238.10">
    <property type="entry name" value="EF-hand"/>
    <property type="match status" value="1"/>
</dbReference>
<organism evidence="5 6">
    <name type="scientific">Durusdinium trenchii</name>
    <dbReference type="NCBI Taxonomy" id="1381693"/>
    <lineage>
        <taxon>Eukaryota</taxon>
        <taxon>Sar</taxon>
        <taxon>Alveolata</taxon>
        <taxon>Dinophyceae</taxon>
        <taxon>Suessiales</taxon>
        <taxon>Symbiodiniaceae</taxon>
        <taxon>Durusdinium</taxon>
    </lineage>
</organism>
<dbReference type="SUPFAM" id="SSF47473">
    <property type="entry name" value="EF-hand"/>
    <property type="match status" value="1"/>
</dbReference>
<reference evidence="5 6" key="1">
    <citation type="submission" date="2024-02" db="EMBL/GenBank/DDBJ databases">
        <authorList>
            <person name="Chen Y."/>
            <person name="Shah S."/>
            <person name="Dougan E. K."/>
            <person name="Thang M."/>
            <person name="Chan C."/>
        </authorList>
    </citation>
    <scope>NUCLEOTIDE SEQUENCE [LARGE SCALE GENOMIC DNA]</scope>
</reference>
<dbReference type="EMBL" id="CAXAMN010024718">
    <property type="protein sequence ID" value="CAK9089460.1"/>
    <property type="molecule type" value="Genomic_DNA"/>
</dbReference>
<keyword evidence="1" id="KW-0863">Zinc-finger</keyword>
<evidence type="ECO:0000313" key="6">
    <source>
        <dbReference type="Proteomes" id="UP001642484"/>
    </source>
</evidence>
<evidence type="ECO:0000259" key="3">
    <source>
        <dbReference type="PROSITE" id="PS50103"/>
    </source>
</evidence>
<proteinExistence type="predicted"/>
<dbReference type="PROSITE" id="PS50222">
    <property type="entry name" value="EF_HAND_2"/>
    <property type="match status" value="1"/>
</dbReference>
<feature type="zinc finger region" description="C3H1-type" evidence="1">
    <location>
        <begin position="820"/>
        <end position="842"/>
    </location>
</feature>
<evidence type="ECO:0000256" key="1">
    <source>
        <dbReference type="PROSITE-ProRule" id="PRU00723"/>
    </source>
</evidence>
<keyword evidence="1" id="KW-0862">Zinc</keyword>
<dbReference type="InterPro" id="IPR000571">
    <property type="entry name" value="Znf_CCCH"/>
</dbReference>
<dbReference type="Pfam" id="PF12796">
    <property type="entry name" value="Ank_2"/>
    <property type="match status" value="1"/>
</dbReference>
<dbReference type="InterPro" id="IPR002048">
    <property type="entry name" value="EF_hand_dom"/>
</dbReference>
<feature type="region of interest" description="Disordered" evidence="2">
    <location>
        <begin position="756"/>
        <end position="778"/>
    </location>
</feature>